<keyword evidence="2" id="KW-0805">Transcription regulation</keyword>
<proteinExistence type="inferred from homology"/>
<feature type="domain" description="HTH lysR-type" evidence="5">
    <location>
        <begin position="1"/>
        <end position="59"/>
    </location>
</feature>
<evidence type="ECO:0000259" key="5">
    <source>
        <dbReference type="PROSITE" id="PS50931"/>
    </source>
</evidence>
<dbReference type="InterPro" id="IPR000847">
    <property type="entry name" value="LysR_HTH_N"/>
</dbReference>
<dbReference type="InterPro" id="IPR036390">
    <property type="entry name" value="WH_DNA-bd_sf"/>
</dbReference>
<organism evidence="6 7">
    <name type="scientific">Janthinobacterium agaricidamnosum</name>
    <dbReference type="NCBI Taxonomy" id="55508"/>
    <lineage>
        <taxon>Bacteria</taxon>
        <taxon>Pseudomonadati</taxon>
        <taxon>Pseudomonadota</taxon>
        <taxon>Betaproteobacteria</taxon>
        <taxon>Burkholderiales</taxon>
        <taxon>Oxalobacteraceae</taxon>
        <taxon>Janthinobacterium</taxon>
    </lineage>
</organism>
<evidence type="ECO:0000256" key="4">
    <source>
        <dbReference type="ARBA" id="ARBA00023163"/>
    </source>
</evidence>
<gene>
    <name evidence="6" type="ORF">D9M09_27440</name>
</gene>
<evidence type="ECO:0000256" key="2">
    <source>
        <dbReference type="ARBA" id="ARBA00023015"/>
    </source>
</evidence>
<dbReference type="EMBL" id="CP033019">
    <property type="protein sequence ID" value="AYM79105.1"/>
    <property type="molecule type" value="Genomic_DNA"/>
</dbReference>
<evidence type="ECO:0000313" key="7">
    <source>
        <dbReference type="Proteomes" id="UP000279594"/>
    </source>
</evidence>
<evidence type="ECO:0000256" key="3">
    <source>
        <dbReference type="ARBA" id="ARBA00023125"/>
    </source>
</evidence>
<keyword evidence="3" id="KW-0238">DNA-binding</keyword>
<keyword evidence="4" id="KW-0804">Transcription</keyword>
<dbReference type="Pfam" id="PF00126">
    <property type="entry name" value="HTH_1"/>
    <property type="match status" value="1"/>
</dbReference>
<dbReference type="AlphaFoldDB" id="A0A3G2EJ87"/>
<comment type="similarity">
    <text evidence="1">Belongs to the LysR transcriptional regulatory family.</text>
</comment>
<evidence type="ECO:0000313" key="6">
    <source>
        <dbReference type="EMBL" id="AYM79105.1"/>
    </source>
</evidence>
<dbReference type="SUPFAM" id="SSF46785">
    <property type="entry name" value="Winged helix' DNA-binding domain"/>
    <property type="match status" value="1"/>
</dbReference>
<dbReference type="Pfam" id="PF03466">
    <property type="entry name" value="LysR_substrate"/>
    <property type="match status" value="1"/>
</dbReference>
<dbReference type="Proteomes" id="UP000279594">
    <property type="component" value="Chromosome"/>
</dbReference>
<reference evidence="6 7" key="1">
    <citation type="submission" date="2018-10" db="EMBL/GenBank/DDBJ databases">
        <title>Effects of UV and annual dynamics of microbial communities in freshwater RAS systems.</title>
        <authorList>
            <person name="Bekkelund A.K."/>
            <person name="Hansen B.R."/>
            <person name="Stokken H."/>
            <person name="Eriksen B.F."/>
            <person name="Kashulin N.A."/>
        </authorList>
    </citation>
    <scope>NUCLEOTIDE SEQUENCE [LARGE SCALE GENOMIC DNA]</scope>
    <source>
        <strain evidence="6 7">BHSEK</strain>
    </source>
</reference>
<dbReference type="GO" id="GO:0043565">
    <property type="term" value="F:sequence-specific DNA binding"/>
    <property type="evidence" value="ECO:0007669"/>
    <property type="project" value="TreeGrafter"/>
</dbReference>
<accession>A0A3G2EJ87</accession>
<dbReference type="FunFam" id="1.10.10.10:FF:000001">
    <property type="entry name" value="LysR family transcriptional regulator"/>
    <property type="match status" value="1"/>
</dbReference>
<protein>
    <submittedName>
        <fullName evidence="6">LysR family transcriptional regulator</fullName>
    </submittedName>
</protein>
<dbReference type="GO" id="GO:0003700">
    <property type="term" value="F:DNA-binding transcription factor activity"/>
    <property type="evidence" value="ECO:0007669"/>
    <property type="project" value="InterPro"/>
</dbReference>
<dbReference type="InterPro" id="IPR058163">
    <property type="entry name" value="LysR-type_TF_proteobact-type"/>
</dbReference>
<dbReference type="GO" id="GO:0006351">
    <property type="term" value="P:DNA-templated transcription"/>
    <property type="evidence" value="ECO:0007669"/>
    <property type="project" value="TreeGrafter"/>
</dbReference>
<dbReference type="Gene3D" id="3.40.190.290">
    <property type="match status" value="1"/>
</dbReference>
<dbReference type="PANTHER" id="PTHR30537">
    <property type="entry name" value="HTH-TYPE TRANSCRIPTIONAL REGULATOR"/>
    <property type="match status" value="1"/>
</dbReference>
<dbReference type="PROSITE" id="PS50931">
    <property type="entry name" value="HTH_LYSR"/>
    <property type="match status" value="1"/>
</dbReference>
<name>A0A3G2EJ87_9BURK</name>
<keyword evidence="7" id="KW-1185">Reference proteome</keyword>
<sequence>MDKLQAMQLFRRVAELGSFRRAADELDLSASYVSRRIGQLEQELGGRLMTRTTRQLALTETGAAYLEHCRKLLDELAQAEDMVAHSTAHVTGRLRINAPLTLGVGELAEGLADFMADWPALRLDVDLKDEYVDLAAANYDLGFRVTTALTDSSYVARHIHDYRLHICCAPAYLERHGPLAEPTDLTRQRCFIYSHALFGSRWPLRHAGPHSDIEVPNWVRTNNTLFMRSLILRGLGIGILPTFVCREELASGALVELFPEIERPSLALFAIYPSRQLVAPRVTRCIEHLKQWYAQRYPTPGA</sequence>
<evidence type="ECO:0000256" key="1">
    <source>
        <dbReference type="ARBA" id="ARBA00009437"/>
    </source>
</evidence>
<dbReference type="RefSeq" id="WP_121670821.1">
    <property type="nucleotide sequence ID" value="NZ_CP033019.1"/>
</dbReference>
<dbReference type="Gene3D" id="1.10.10.10">
    <property type="entry name" value="Winged helix-like DNA-binding domain superfamily/Winged helix DNA-binding domain"/>
    <property type="match status" value="1"/>
</dbReference>
<dbReference type="CDD" id="cd08422">
    <property type="entry name" value="PBP2_CrgA_like"/>
    <property type="match status" value="1"/>
</dbReference>
<dbReference type="SUPFAM" id="SSF53850">
    <property type="entry name" value="Periplasmic binding protein-like II"/>
    <property type="match status" value="1"/>
</dbReference>
<dbReference type="InterPro" id="IPR005119">
    <property type="entry name" value="LysR_subst-bd"/>
</dbReference>
<dbReference type="InterPro" id="IPR036388">
    <property type="entry name" value="WH-like_DNA-bd_sf"/>
</dbReference>
<dbReference type="PANTHER" id="PTHR30537:SF35">
    <property type="entry name" value="TRANSCRIPTIONAL REGULATORY PROTEIN"/>
    <property type="match status" value="1"/>
</dbReference>